<reference evidence="1" key="2">
    <citation type="journal article" date="2015" name="Fish Shellfish Immunol.">
        <title>Early steps in the European eel (Anguilla anguilla)-Vibrio vulnificus interaction in the gills: Role of the RtxA13 toxin.</title>
        <authorList>
            <person name="Callol A."/>
            <person name="Pajuelo D."/>
            <person name="Ebbesson L."/>
            <person name="Teles M."/>
            <person name="MacKenzie S."/>
            <person name="Amaro C."/>
        </authorList>
    </citation>
    <scope>NUCLEOTIDE SEQUENCE</scope>
</reference>
<sequence>MTRLRNISIYKLLHNSHVILGEKKKALCEFWHVPDS</sequence>
<reference evidence="1" key="1">
    <citation type="submission" date="2014-11" db="EMBL/GenBank/DDBJ databases">
        <authorList>
            <person name="Amaro Gonzalez C."/>
        </authorList>
    </citation>
    <scope>NUCLEOTIDE SEQUENCE</scope>
</reference>
<proteinExistence type="predicted"/>
<accession>A0A0E9Q1K3</accession>
<dbReference type="AlphaFoldDB" id="A0A0E9Q1K3"/>
<evidence type="ECO:0000313" key="1">
    <source>
        <dbReference type="EMBL" id="JAH10387.1"/>
    </source>
</evidence>
<organism evidence="1">
    <name type="scientific">Anguilla anguilla</name>
    <name type="common">European freshwater eel</name>
    <name type="synonym">Muraena anguilla</name>
    <dbReference type="NCBI Taxonomy" id="7936"/>
    <lineage>
        <taxon>Eukaryota</taxon>
        <taxon>Metazoa</taxon>
        <taxon>Chordata</taxon>
        <taxon>Craniata</taxon>
        <taxon>Vertebrata</taxon>
        <taxon>Euteleostomi</taxon>
        <taxon>Actinopterygii</taxon>
        <taxon>Neopterygii</taxon>
        <taxon>Teleostei</taxon>
        <taxon>Anguilliformes</taxon>
        <taxon>Anguillidae</taxon>
        <taxon>Anguilla</taxon>
    </lineage>
</organism>
<dbReference type="EMBL" id="GBXM01098190">
    <property type="protein sequence ID" value="JAH10387.1"/>
    <property type="molecule type" value="Transcribed_RNA"/>
</dbReference>
<name>A0A0E9Q1K3_ANGAN</name>
<protein>
    <submittedName>
        <fullName evidence="1">Uncharacterized protein</fullName>
    </submittedName>
</protein>